<feature type="compositionally biased region" description="Basic and acidic residues" evidence="1">
    <location>
        <begin position="152"/>
        <end position="168"/>
    </location>
</feature>
<feature type="region of interest" description="Disordered" evidence="1">
    <location>
        <begin position="149"/>
        <end position="181"/>
    </location>
</feature>
<evidence type="ECO:0000256" key="1">
    <source>
        <dbReference type="SAM" id="MobiDB-lite"/>
    </source>
</evidence>
<evidence type="ECO:0000313" key="3">
    <source>
        <dbReference type="Proteomes" id="UP001314170"/>
    </source>
</evidence>
<dbReference type="AlphaFoldDB" id="A0AAV1RHG9"/>
<dbReference type="Proteomes" id="UP001314170">
    <property type="component" value="Unassembled WGS sequence"/>
</dbReference>
<evidence type="ECO:0000313" key="2">
    <source>
        <dbReference type="EMBL" id="CAK7334193.1"/>
    </source>
</evidence>
<organism evidence="2 3">
    <name type="scientific">Dovyalis caffra</name>
    <dbReference type="NCBI Taxonomy" id="77055"/>
    <lineage>
        <taxon>Eukaryota</taxon>
        <taxon>Viridiplantae</taxon>
        <taxon>Streptophyta</taxon>
        <taxon>Embryophyta</taxon>
        <taxon>Tracheophyta</taxon>
        <taxon>Spermatophyta</taxon>
        <taxon>Magnoliopsida</taxon>
        <taxon>eudicotyledons</taxon>
        <taxon>Gunneridae</taxon>
        <taxon>Pentapetalae</taxon>
        <taxon>rosids</taxon>
        <taxon>fabids</taxon>
        <taxon>Malpighiales</taxon>
        <taxon>Salicaceae</taxon>
        <taxon>Flacourtieae</taxon>
        <taxon>Dovyalis</taxon>
    </lineage>
</organism>
<sequence length="181" mass="20575">MAVSSATCIAKYNADFNSKESYITRRSTLLFDTTEVNGTDELTVECFDRNFTNGKGLGRGVLVSNRKQQIKEEQLLKNQPKRRLFSFNVHSPATPMWTIIVEEDDRVHMPSITRVRHGTFPVGEWTLVGSFPFEGGTVADLKAIQTRQQNVEARHLPKSQERKKKETETTNQQTLFPLCSP</sequence>
<dbReference type="EMBL" id="CAWUPB010000950">
    <property type="protein sequence ID" value="CAK7334193.1"/>
    <property type="molecule type" value="Genomic_DNA"/>
</dbReference>
<reference evidence="2 3" key="1">
    <citation type="submission" date="2024-01" db="EMBL/GenBank/DDBJ databases">
        <authorList>
            <person name="Waweru B."/>
        </authorList>
    </citation>
    <scope>NUCLEOTIDE SEQUENCE [LARGE SCALE GENOMIC DNA]</scope>
</reference>
<comment type="caution">
    <text evidence="2">The sequence shown here is derived from an EMBL/GenBank/DDBJ whole genome shotgun (WGS) entry which is preliminary data.</text>
</comment>
<gene>
    <name evidence="2" type="ORF">DCAF_LOCUS9793</name>
</gene>
<protein>
    <submittedName>
        <fullName evidence="2">Uncharacterized protein</fullName>
    </submittedName>
</protein>
<name>A0AAV1RHG9_9ROSI</name>
<keyword evidence="3" id="KW-1185">Reference proteome</keyword>
<accession>A0AAV1RHG9</accession>
<proteinExistence type="predicted"/>